<accession>A0A1E3VJ73</accession>
<keyword evidence="3" id="KW-1185">Reference proteome</keyword>
<proteinExistence type="predicted"/>
<evidence type="ECO:0000313" key="3">
    <source>
        <dbReference type="Proteomes" id="UP000094172"/>
    </source>
</evidence>
<dbReference type="Proteomes" id="UP000094172">
    <property type="component" value="Unassembled WGS sequence"/>
</dbReference>
<name>A0A1E3VJ73_9HYPH</name>
<organism evidence="2 3">
    <name type="scientific">Methyloceanibacter stevinii</name>
    <dbReference type="NCBI Taxonomy" id="1774970"/>
    <lineage>
        <taxon>Bacteria</taxon>
        <taxon>Pseudomonadati</taxon>
        <taxon>Pseudomonadota</taxon>
        <taxon>Alphaproteobacteria</taxon>
        <taxon>Hyphomicrobiales</taxon>
        <taxon>Hyphomicrobiaceae</taxon>
        <taxon>Methyloceanibacter</taxon>
    </lineage>
</organism>
<feature type="chain" id="PRO_5012475497" evidence="1">
    <location>
        <begin position="16"/>
        <end position="145"/>
    </location>
</feature>
<dbReference type="EMBL" id="LPWE01000014">
    <property type="protein sequence ID" value="ODR93580.1"/>
    <property type="molecule type" value="Genomic_DNA"/>
</dbReference>
<sequence length="145" mass="15435">MTVLALAFGSSLAAAADETDDSAARAEAKTTIVSLGITDHKVDEKELMRRMLLPTPSFNSPGVAYGWVAHAKKGDRVELHLTLDGESLMHSVNEITEDDTDVLIQAGKTGVPAGGWPKGQYTAKVTVTRGGETVVEQETDPVPFK</sequence>
<reference evidence="2 3" key="1">
    <citation type="journal article" date="2016" name="Environ. Microbiol.">
        <title>New Methyloceanibacter diversity from North Sea sediments includes methanotroph containing solely the soluble methane monooxygenase.</title>
        <authorList>
            <person name="Vekeman B."/>
            <person name="Kerckhof F.M."/>
            <person name="Cremers G."/>
            <person name="de Vos P."/>
            <person name="Vandamme P."/>
            <person name="Boon N."/>
            <person name="Op den Camp H.J."/>
            <person name="Heylen K."/>
        </authorList>
    </citation>
    <scope>NUCLEOTIDE SEQUENCE [LARGE SCALE GENOMIC DNA]</scope>
    <source>
        <strain evidence="2 3">R-67176</strain>
    </source>
</reference>
<dbReference type="AlphaFoldDB" id="A0A1E3VJ73"/>
<gene>
    <name evidence="2" type="ORF">AUC70_12045</name>
</gene>
<evidence type="ECO:0000256" key="1">
    <source>
        <dbReference type="SAM" id="SignalP"/>
    </source>
</evidence>
<evidence type="ECO:0000313" key="2">
    <source>
        <dbReference type="EMBL" id="ODR93580.1"/>
    </source>
</evidence>
<comment type="caution">
    <text evidence="2">The sequence shown here is derived from an EMBL/GenBank/DDBJ whole genome shotgun (WGS) entry which is preliminary data.</text>
</comment>
<protein>
    <submittedName>
        <fullName evidence="2">Uncharacterized protein</fullName>
    </submittedName>
</protein>
<keyword evidence="1" id="KW-0732">Signal</keyword>
<feature type="signal peptide" evidence="1">
    <location>
        <begin position="1"/>
        <end position="15"/>
    </location>
</feature>
<dbReference type="STRING" id="1774970.AUC70_12045"/>